<dbReference type="AlphaFoldDB" id="A0AA88VW97"/>
<dbReference type="InterPro" id="IPR004264">
    <property type="entry name" value="Transposase_23"/>
</dbReference>
<reference evidence="3" key="1">
    <citation type="submission" date="2022-12" db="EMBL/GenBank/DDBJ databases">
        <title>Draft genome assemblies for two species of Escallonia (Escalloniales).</title>
        <authorList>
            <person name="Chanderbali A."/>
            <person name="Dervinis C."/>
            <person name="Anghel I."/>
            <person name="Soltis D."/>
            <person name="Soltis P."/>
            <person name="Zapata F."/>
        </authorList>
    </citation>
    <scope>NUCLEOTIDE SEQUENCE</scope>
    <source>
        <strain evidence="3">UCBG64.0493</strain>
        <tissue evidence="3">Leaf</tissue>
    </source>
</reference>
<proteinExistence type="predicted"/>
<protein>
    <recommendedName>
        <fullName evidence="2">Transposase Tnp1/En/Spm-like domain-containing protein</fullName>
    </recommendedName>
</protein>
<accession>A0AA88VW97</accession>
<evidence type="ECO:0000313" key="3">
    <source>
        <dbReference type="EMBL" id="KAK3016392.1"/>
    </source>
</evidence>
<feature type="chain" id="PRO_5041741324" description="Transposase Tnp1/En/Spm-like domain-containing protein" evidence="1">
    <location>
        <begin position="18"/>
        <end position="151"/>
    </location>
</feature>
<name>A0AA88VW97_9ASTE</name>
<comment type="caution">
    <text evidence="3">The sequence shown here is derived from an EMBL/GenBank/DDBJ whole genome shotgun (WGS) entry which is preliminary data.</text>
</comment>
<dbReference type="Proteomes" id="UP001188597">
    <property type="component" value="Unassembled WGS sequence"/>
</dbReference>
<keyword evidence="4" id="KW-1185">Reference proteome</keyword>
<evidence type="ECO:0000256" key="1">
    <source>
        <dbReference type="SAM" id="SignalP"/>
    </source>
</evidence>
<feature type="domain" description="Transposase Tnp1/En/Spm-like" evidence="2">
    <location>
        <begin position="37"/>
        <end position="99"/>
    </location>
</feature>
<keyword evidence="1" id="KW-0732">Signal</keyword>
<dbReference type="EMBL" id="JAVXUP010001071">
    <property type="protein sequence ID" value="KAK3016392.1"/>
    <property type="molecule type" value="Genomic_DNA"/>
</dbReference>
<sequence>MFLSSGILMLLSSGVLPLLVLDCQCSQGFVLHVRDVVCLESIMNPSETIAKGIIQSTDPSIQVGGEELGPNWCEVSIQVAVNKDERLIRSYEFHRTIYDTYGATVAWPCPYVELENVDDIVTARGWRRGKGKHRQVVLLVGDRWWCNVVGR</sequence>
<dbReference type="Pfam" id="PF03017">
    <property type="entry name" value="Transposase_23"/>
    <property type="match status" value="1"/>
</dbReference>
<feature type="signal peptide" evidence="1">
    <location>
        <begin position="1"/>
        <end position="17"/>
    </location>
</feature>
<evidence type="ECO:0000313" key="4">
    <source>
        <dbReference type="Proteomes" id="UP001188597"/>
    </source>
</evidence>
<evidence type="ECO:0000259" key="2">
    <source>
        <dbReference type="Pfam" id="PF03017"/>
    </source>
</evidence>
<organism evidence="3 4">
    <name type="scientific">Escallonia herrerae</name>
    <dbReference type="NCBI Taxonomy" id="1293975"/>
    <lineage>
        <taxon>Eukaryota</taxon>
        <taxon>Viridiplantae</taxon>
        <taxon>Streptophyta</taxon>
        <taxon>Embryophyta</taxon>
        <taxon>Tracheophyta</taxon>
        <taxon>Spermatophyta</taxon>
        <taxon>Magnoliopsida</taxon>
        <taxon>eudicotyledons</taxon>
        <taxon>Gunneridae</taxon>
        <taxon>Pentapetalae</taxon>
        <taxon>asterids</taxon>
        <taxon>campanulids</taxon>
        <taxon>Escalloniales</taxon>
        <taxon>Escalloniaceae</taxon>
        <taxon>Escallonia</taxon>
    </lineage>
</organism>
<gene>
    <name evidence="3" type="ORF">RJ639_007370</name>
</gene>